<protein>
    <submittedName>
        <fullName evidence="1">Uncharacterized protein</fullName>
    </submittedName>
</protein>
<evidence type="ECO:0000313" key="1">
    <source>
        <dbReference type="EMBL" id="VFK52885.1"/>
    </source>
</evidence>
<gene>
    <name evidence="1" type="ORF">BECKTC1821D_GA0114238_12223</name>
</gene>
<organism evidence="1">
    <name type="scientific">Candidatus Kentrum sp. TC</name>
    <dbReference type="NCBI Taxonomy" id="2126339"/>
    <lineage>
        <taxon>Bacteria</taxon>
        <taxon>Pseudomonadati</taxon>
        <taxon>Pseudomonadota</taxon>
        <taxon>Gammaproteobacteria</taxon>
        <taxon>Candidatus Kentrum</taxon>
    </lineage>
</organism>
<dbReference type="EMBL" id="CAADFS010000222">
    <property type="protein sequence ID" value="VFK52885.1"/>
    <property type="molecule type" value="Genomic_DNA"/>
</dbReference>
<dbReference type="AlphaFoldDB" id="A0A450ZGF5"/>
<reference evidence="1" key="1">
    <citation type="submission" date="2019-02" db="EMBL/GenBank/DDBJ databases">
        <authorList>
            <person name="Gruber-Vodicka R. H."/>
            <person name="Seah K. B. B."/>
        </authorList>
    </citation>
    <scope>NUCLEOTIDE SEQUENCE</scope>
    <source>
        <strain evidence="1">BECK_BZ123</strain>
    </source>
</reference>
<accession>A0A450ZGF5</accession>
<name>A0A450ZGF5_9GAMM</name>
<sequence>MRLLASRISVATFDPIRAVLGNYRVKETMVLERQPKIPFVPYLQSPSHAPRPGLPRDLAFHALVDAATGSDIRQDFLDEIRRSPRRQEADRLVLATRAEEPQVAGNLFPQWFAKFERMQQRAPEILVQGKDRKVEGCAATGAA</sequence>
<proteinExistence type="predicted"/>